<keyword evidence="3" id="KW-0489">Methyltransferase</keyword>
<dbReference type="PANTHER" id="PTHR38043:SF1">
    <property type="entry name" value="PROTEIN HEMX"/>
    <property type="match status" value="1"/>
</dbReference>
<dbReference type="RefSeq" id="WP_377300843.1">
    <property type="nucleotide sequence ID" value="NZ_CP180191.1"/>
</dbReference>
<dbReference type="Pfam" id="PF04375">
    <property type="entry name" value="HemX"/>
    <property type="match status" value="1"/>
</dbReference>
<reference evidence="4" key="1">
    <citation type="journal article" date="2019" name="Int. J. Syst. Evol. Microbiol.">
        <title>The Global Catalogue of Microorganisms (GCM) 10K type strain sequencing project: providing services to taxonomists for standard genome sequencing and annotation.</title>
        <authorList>
            <consortium name="The Broad Institute Genomics Platform"/>
            <consortium name="The Broad Institute Genome Sequencing Center for Infectious Disease"/>
            <person name="Wu L."/>
            <person name="Ma J."/>
        </authorList>
    </citation>
    <scope>NUCLEOTIDE SEQUENCE [LARGE SCALE GENOMIC DNA]</scope>
    <source>
        <strain evidence="4">KCTC 52168</strain>
    </source>
</reference>
<feature type="transmembrane region" description="Helical" evidence="2">
    <location>
        <begin position="37"/>
        <end position="55"/>
    </location>
</feature>
<evidence type="ECO:0000256" key="2">
    <source>
        <dbReference type="SAM" id="Phobius"/>
    </source>
</evidence>
<dbReference type="GO" id="GO:0032259">
    <property type="term" value="P:methylation"/>
    <property type="evidence" value="ECO:0007669"/>
    <property type="project" value="UniProtKB-KW"/>
</dbReference>
<dbReference type="InterPro" id="IPR007470">
    <property type="entry name" value="HemX"/>
</dbReference>
<dbReference type="EMBL" id="JBHRTI010000003">
    <property type="protein sequence ID" value="MFC3146545.1"/>
    <property type="molecule type" value="Genomic_DNA"/>
</dbReference>
<gene>
    <name evidence="3" type="ORF">ACFOEN_02685</name>
</gene>
<feature type="coiled-coil region" evidence="1">
    <location>
        <begin position="65"/>
        <end position="127"/>
    </location>
</feature>
<name>A0ABV7H253_9BURK</name>
<evidence type="ECO:0000256" key="1">
    <source>
        <dbReference type="SAM" id="Coils"/>
    </source>
</evidence>
<protein>
    <submittedName>
        <fullName evidence="3">Uroporphyrinogen-III C-methyltransferase</fullName>
        <ecNumber evidence="3">2.1.1.107</ecNumber>
    </submittedName>
</protein>
<comment type="caution">
    <text evidence="3">The sequence shown here is derived from an EMBL/GenBank/DDBJ whole genome shotgun (WGS) entry which is preliminary data.</text>
</comment>
<dbReference type="EC" id="2.1.1.107" evidence="3"/>
<dbReference type="GO" id="GO:0004851">
    <property type="term" value="F:uroporphyrin-III C-methyltransferase activity"/>
    <property type="evidence" value="ECO:0007669"/>
    <property type="project" value="UniProtKB-EC"/>
</dbReference>
<dbReference type="Proteomes" id="UP001595556">
    <property type="component" value="Unassembled WGS sequence"/>
</dbReference>
<accession>A0ABV7H253</accession>
<organism evidence="3 4">
    <name type="scientific">Piscinibacterium candidicorallinum</name>
    <dbReference type="NCBI Taxonomy" id="1793872"/>
    <lineage>
        <taxon>Bacteria</taxon>
        <taxon>Pseudomonadati</taxon>
        <taxon>Pseudomonadota</taxon>
        <taxon>Betaproteobacteria</taxon>
        <taxon>Burkholderiales</taxon>
        <taxon>Piscinibacterium</taxon>
    </lineage>
</organism>
<keyword evidence="2" id="KW-0812">Transmembrane</keyword>
<dbReference type="PANTHER" id="PTHR38043">
    <property type="entry name" value="PROTEIN HEMX"/>
    <property type="match status" value="1"/>
</dbReference>
<evidence type="ECO:0000313" key="4">
    <source>
        <dbReference type="Proteomes" id="UP001595556"/>
    </source>
</evidence>
<keyword evidence="2" id="KW-0472">Membrane</keyword>
<keyword evidence="4" id="KW-1185">Reference proteome</keyword>
<proteinExistence type="predicted"/>
<keyword evidence="2" id="KW-1133">Transmembrane helix</keyword>
<keyword evidence="1" id="KW-0175">Coiled coil</keyword>
<sequence length="355" mass="38731">MTEPDRTDLDLASPAPPAAAPQAASAARVEPQRASLFALWAVAVIALGVALFTFFTRGQEVQRVAEVSAQRMAEAQAAAKEAQAAARAAQDNTRDALAKLSVLETRLAESQNQQVALERLYEELSRNRDEFVLIEVERMVELAAQQLQVAGNITGALAALQTADARLARADKPQYGNIRKVLARDIERLKAQPATDLTGLAIRLDALSEQVEQLPLLSEPRPVPEAKKAVEPGSSWWDRFSADVTREFTELVSIRKLSGNEVLLMTPDQARLYRDTLRLKLANARLALMARNQQLLRSDLARIDVAVSRSADPRSKLTQSFLTSLRTVGSATVAIEPPSLNETLSAIANVRAARN</sequence>
<evidence type="ECO:0000313" key="3">
    <source>
        <dbReference type="EMBL" id="MFC3146545.1"/>
    </source>
</evidence>
<keyword evidence="3" id="KW-0808">Transferase</keyword>